<evidence type="ECO:0000256" key="3">
    <source>
        <dbReference type="ARBA" id="ARBA00022448"/>
    </source>
</evidence>
<dbReference type="SUPFAM" id="SSF144083">
    <property type="entry name" value="Magnesium transport protein CorA, transmembrane region"/>
    <property type="match status" value="1"/>
</dbReference>
<comment type="catalytic activity">
    <reaction evidence="10">
        <text>Mg(2+)(in) = Mg(2+)(out)</text>
        <dbReference type="Rhea" id="RHEA:29827"/>
        <dbReference type="ChEBI" id="CHEBI:18420"/>
    </reaction>
</comment>
<gene>
    <name evidence="12" type="primary">corA</name>
    <name evidence="13" type="ORF">WM40_02025</name>
</gene>
<dbReference type="RefSeq" id="WP_024905891.1">
    <property type="nucleotide sequence ID" value="NZ_CADFGU010000004.1"/>
</dbReference>
<evidence type="ECO:0000256" key="9">
    <source>
        <dbReference type="ARBA" id="ARBA00023136"/>
    </source>
</evidence>
<feature type="transmembrane region" description="Helical" evidence="12">
    <location>
        <begin position="295"/>
        <end position="315"/>
    </location>
</feature>
<dbReference type="GO" id="GO:0005886">
    <property type="term" value="C:plasma membrane"/>
    <property type="evidence" value="ECO:0007669"/>
    <property type="project" value="UniProtKB-SubCell"/>
</dbReference>
<evidence type="ECO:0000256" key="2">
    <source>
        <dbReference type="ARBA" id="ARBA00009765"/>
    </source>
</evidence>
<sequence length="321" mass="36370">MIVNCLAYAPHRPPRPVTMDGISDALCDKETFVWLGIADPTIDELRKVQEEFGLHDLAIEDALTAEQRPKIETYGNSLFIALRTMQMVNGDIEEGEVHIFASPQCVITIRHGKVRSFAPVRERAESAKHLLDKGAAYVLYAILDFVVDQYSEVATELELRFDALEREIFTDQFDNRAIQKLYEIKARMVDLRGAAMPVEGICSELIRLHEDLVSKELRAYFRDVQDHIARVVDTVDVVREMLTTAIQVNLALVQVSQNEIVKRLAGWGAVLAVPTIVFSLYGMNFKSMPELDWSMGYPVTLCGTVIGCAVMYWRFRRAGWL</sequence>
<dbReference type="Gene3D" id="3.30.460.20">
    <property type="entry name" value="CorA soluble domain-like"/>
    <property type="match status" value="1"/>
</dbReference>
<evidence type="ECO:0000256" key="6">
    <source>
        <dbReference type="ARBA" id="ARBA00022842"/>
    </source>
</evidence>
<dbReference type="PANTHER" id="PTHR46494:SF1">
    <property type="entry name" value="CORA FAMILY METAL ION TRANSPORTER (EUROFUNG)"/>
    <property type="match status" value="1"/>
</dbReference>
<evidence type="ECO:0000256" key="10">
    <source>
        <dbReference type="ARBA" id="ARBA00034269"/>
    </source>
</evidence>
<evidence type="ECO:0000256" key="11">
    <source>
        <dbReference type="ARBA" id="ARBA00045497"/>
    </source>
</evidence>
<keyword evidence="4 12" id="KW-1003">Cell membrane</keyword>
<dbReference type="CDD" id="cd12830">
    <property type="entry name" value="MtCorA-like"/>
    <property type="match status" value="1"/>
</dbReference>
<dbReference type="GO" id="GO:0015087">
    <property type="term" value="F:cobalt ion transmembrane transporter activity"/>
    <property type="evidence" value="ECO:0007669"/>
    <property type="project" value="UniProtKB-UniRule"/>
</dbReference>
<comment type="function">
    <text evidence="11">Mediates influx of magnesium ions. Alternates between open and closed states. Activated by low cytoplasmic Mg(2+) levels. Inactive when cytoplasmic Mg(2+) levels are high.</text>
</comment>
<dbReference type="Pfam" id="PF01544">
    <property type="entry name" value="CorA"/>
    <property type="match status" value="1"/>
</dbReference>
<reference evidence="13 14" key="1">
    <citation type="submission" date="2015-03" db="EMBL/GenBank/DDBJ databases">
        <title>Draft Genome Sequence of Burkholderia andropogonis type strain ICMP2807, isolated from Sorghum bicolor.</title>
        <authorList>
            <person name="Lopes-Santos L."/>
            <person name="Castro D.B."/>
            <person name="Ottoboni L.M."/>
            <person name="Park D."/>
            <person name="Weirc B.S."/>
            <person name="Destefano S.A."/>
        </authorList>
    </citation>
    <scope>NUCLEOTIDE SEQUENCE [LARGE SCALE GENOMIC DNA]</scope>
    <source>
        <strain evidence="13 14">ICMP2807</strain>
    </source>
</reference>
<organism evidence="13 14">
    <name type="scientific">Robbsia andropogonis</name>
    <dbReference type="NCBI Taxonomy" id="28092"/>
    <lineage>
        <taxon>Bacteria</taxon>
        <taxon>Pseudomonadati</taxon>
        <taxon>Pseudomonadota</taxon>
        <taxon>Betaproteobacteria</taxon>
        <taxon>Burkholderiales</taxon>
        <taxon>Burkholderiaceae</taxon>
        <taxon>Robbsia</taxon>
    </lineage>
</organism>
<evidence type="ECO:0000256" key="5">
    <source>
        <dbReference type="ARBA" id="ARBA00022692"/>
    </source>
</evidence>
<dbReference type="GO" id="GO:0050897">
    <property type="term" value="F:cobalt ion binding"/>
    <property type="evidence" value="ECO:0007669"/>
    <property type="project" value="TreeGrafter"/>
</dbReference>
<dbReference type="SUPFAM" id="SSF143865">
    <property type="entry name" value="CorA soluble domain-like"/>
    <property type="match status" value="1"/>
</dbReference>
<evidence type="ECO:0000256" key="8">
    <source>
        <dbReference type="ARBA" id="ARBA00023065"/>
    </source>
</evidence>
<dbReference type="GO" id="GO:0015095">
    <property type="term" value="F:magnesium ion transmembrane transporter activity"/>
    <property type="evidence" value="ECO:0007669"/>
    <property type="project" value="UniProtKB-UniRule"/>
</dbReference>
<dbReference type="AlphaFoldDB" id="A0A0F5K4M6"/>
<dbReference type="InterPro" id="IPR004488">
    <property type="entry name" value="Mg/Co-transport_prot_CorA"/>
</dbReference>
<keyword evidence="6 12" id="KW-0460">Magnesium</keyword>
<evidence type="ECO:0000256" key="1">
    <source>
        <dbReference type="ARBA" id="ARBA00004651"/>
    </source>
</evidence>
<keyword evidence="5 12" id="KW-0812">Transmembrane</keyword>
<evidence type="ECO:0000256" key="7">
    <source>
        <dbReference type="ARBA" id="ARBA00022989"/>
    </source>
</evidence>
<dbReference type="OrthoDB" id="9803416at2"/>
<keyword evidence="8 12" id="KW-0406">Ion transport</keyword>
<keyword evidence="9 12" id="KW-0472">Membrane</keyword>
<dbReference type="EMBL" id="LAQU01000002">
    <property type="protein sequence ID" value="KKB64829.1"/>
    <property type="molecule type" value="Genomic_DNA"/>
</dbReference>
<keyword evidence="14" id="KW-1185">Reference proteome</keyword>
<keyword evidence="7 12" id="KW-1133">Transmembrane helix</keyword>
<name>A0A0F5K4M6_9BURK</name>
<keyword evidence="3 12" id="KW-0813">Transport</keyword>
<evidence type="ECO:0000256" key="4">
    <source>
        <dbReference type="ARBA" id="ARBA00022475"/>
    </source>
</evidence>
<dbReference type="PANTHER" id="PTHR46494">
    <property type="entry name" value="CORA FAMILY METAL ION TRANSPORTER (EUROFUNG)"/>
    <property type="match status" value="1"/>
</dbReference>
<dbReference type="InterPro" id="IPR045863">
    <property type="entry name" value="CorA_TM1_TM2"/>
</dbReference>
<comment type="subcellular location">
    <subcellularLocation>
        <location evidence="1">Cell membrane</location>
        <topology evidence="1">Multi-pass membrane protein</topology>
    </subcellularLocation>
    <subcellularLocation>
        <location evidence="12">Membrane</location>
        <topology evidence="12">Multi-pass membrane protein</topology>
    </subcellularLocation>
</comment>
<accession>A0A0F5K4M6</accession>
<dbReference type="Proteomes" id="UP000033618">
    <property type="component" value="Unassembled WGS sequence"/>
</dbReference>
<dbReference type="FunFam" id="1.20.58.340:FF:000004">
    <property type="entry name" value="Magnesium transport protein CorA"/>
    <property type="match status" value="1"/>
</dbReference>
<dbReference type="Gene3D" id="1.20.58.340">
    <property type="entry name" value="Magnesium transport protein CorA, transmembrane region"/>
    <property type="match status" value="2"/>
</dbReference>
<dbReference type="InterPro" id="IPR045861">
    <property type="entry name" value="CorA_cytoplasmic_dom"/>
</dbReference>
<dbReference type="GO" id="GO:0000287">
    <property type="term" value="F:magnesium ion binding"/>
    <property type="evidence" value="ECO:0007669"/>
    <property type="project" value="TreeGrafter"/>
</dbReference>
<dbReference type="InterPro" id="IPR002523">
    <property type="entry name" value="MgTranspt_CorA/ZnTranspt_ZntB"/>
</dbReference>
<comment type="caution">
    <text evidence="13">The sequence shown here is derived from an EMBL/GenBank/DDBJ whole genome shotgun (WGS) entry which is preliminary data.</text>
</comment>
<evidence type="ECO:0000256" key="12">
    <source>
        <dbReference type="RuleBase" id="RU362010"/>
    </source>
</evidence>
<evidence type="ECO:0000313" key="13">
    <source>
        <dbReference type="EMBL" id="KKB64829.1"/>
    </source>
</evidence>
<feature type="transmembrane region" description="Helical" evidence="12">
    <location>
        <begin position="264"/>
        <end position="283"/>
    </location>
</feature>
<comment type="similarity">
    <text evidence="2 12">Belongs to the CorA metal ion transporter (MIT) (TC 1.A.35) family.</text>
</comment>
<proteinExistence type="inferred from homology"/>
<dbReference type="PATRIC" id="fig|28092.6.peg.471"/>
<evidence type="ECO:0000313" key="14">
    <source>
        <dbReference type="Proteomes" id="UP000033618"/>
    </source>
</evidence>
<dbReference type="NCBIfam" id="TIGR00383">
    <property type="entry name" value="corA"/>
    <property type="match status" value="1"/>
</dbReference>
<protein>
    <recommendedName>
        <fullName evidence="12">Magnesium transport protein CorA</fullName>
    </recommendedName>
</protein>
<dbReference type="STRING" id="28092.WM40_02025"/>